<reference evidence="17 18" key="1">
    <citation type="submission" date="2014-04" db="EMBL/GenBank/DDBJ databases">
        <title>Draft Genome Sequence of Synergistes jonesii.</title>
        <authorList>
            <person name="Coil D.A."/>
            <person name="Eisen J.A."/>
            <person name="Holland-Moritz H.E."/>
        </authorList>
    </citation>
    <scope>NUCLEOTIDE SEQUENCE [LARGE SCALE GENOMIC DNA]</scope>
    <source>
        <strain evidence="17 18">78-1</strain>
    </source>
</reference>
<keyword evidence="12 15" id="KW-0460">Magnesium</keyword>
<dbReference type="InterPro" id="IPR050408">
    <property type="entry name" value="HGPRT"/>
</dbReference>
<keyword evidence="18" id="KW-1185">Reference proteome</keyword>
<evidence type="ECO:0000256" key="6">
    <source>
        <dbReference type="ARBA" id="ARBA00022490"/>
    </source>
</evidence>
<evidence type="ECO:0000256" key="3">
    <source>
        <dbReference type="ARBA" id="ARBA00004669"/>
    </source>
</evidence>
<dbReference type="PATRIC" id="fig|2754.20.peg.893"/>
<dbReference type="SUPFAM" id="SSF53271">
    <property type="entry name" value="PRTase-like"/>
    <property type="match status" value="1"/>
</dbReference>
<dbReference type="UniPathway" id="UPA00591">
    <property type="reaction ID" value="UER00648"/>
</dbReference>
<dbReference type="NCBIfam" id="TIGR01203">
    <property type="entry name" value="HGPRTase"/>
    <property type="match status" value="1"/>
</dbReference>
<dbReference type="GO" id="GO:0046100">
    <property type="term" value="P:hypoxanthine metabolic process"/>
    <property type="evidence" value="ECO:0007669"/>
    <property type="project" value="TreeGrafter"/>
</dbReference>
<organism evidence="17 18">
    <name type="scientific">Synergistes jonesii</name>
    <dbReference type="NCBI Taxonomy" id="2754"/>
    <lineage>
        <taxon>Bacteria</taxon>
        <taxon>Thermotogati</taxon>
        <taxon>Synergistota</taxon>
        <taxon>Synergistia</taxon>
        <taxon>Synergistales</taxon>
        <taxon>Synergistaceae</taxon>
        <taxon>Synergistes</taxon>
    </lineage>
</organism>
<comment type="catalytic activity">
    <reaction evidence="14">
        <text>IMP + diphosphate = hypoxanthine + 5-phospho-alpha-D-ribose 1-diphosphate</text>
        <dbReference type="Rhea" id="RHEA:17973"/>
        <dbReference type="ChEBI" id="CHEBI:17368"/>
        <dbReference type="ChEBI" id="CHEBI:33019"/>
        <dbReference type="ChEBI" id="CHEBI:58017"/>
        <dbReference type="ChEBI" id="CHEBI:58053"/>
        <dbReference type="EC" id="2.4.2.8"/>
    </reaction>
    <physiologicalReaction direction="right-to-left" evidence="14">
        <dbReference type="Rhea" id="RHEA:17975"/>
    </physiologicalReaction>
</comment>
<comment type="similarity">
    <text evidence="4 15">Belongs to the purine/pyrimidine phosphoribosyltransferase family.</text>
</comment>
<dbReference type="GO" id="GO:0006166">
    <property type="term" value="P:purine ribonucleoside salvage"/>
    <property type="evidence" value="ECO:0007669"/>
    <property type="project" value="UniProtKB-KW"/>
</dbReference>
<dbReference type="PANTHER" id="PTHR43340">
    <property type="entry name" value="HYPOXANTHINE-GUANINE PHOSPHORIBOSYLTRANSFERASE"/>
    <property type="match status" value="1"/>
</dbReference>
<name>A0A073IPP9_9BACT</name>
<keyword evidence="10 15" id="KW-0660">Purine salvage</keyword>
<evidence type="ECO:0000256" key="5">
    <source>
        <dbReference type="ARBA" id="ARBA00011895"/>
    </source>
</evidence>
<dbReference type="InterPro" id="IPR029057">
    <property type="entry name" value="PRTase-like"/>
</dbReference>
<evidence type="ECO:0000256" key="13">
    <source>
        <dbReference type="ARBA" id="ARBA00048811"/>
    </source>
</evidence>
<proteinExistence type="inferred from homology"/>
<evidence type="ECO:0000256" key="4">
    <source>
        <dbReference type="ARBA" id="ARBA00008391"/>
    </source>
</evidence>
<feature type="domain" description="Phosphoribosyltransferase" evidence="16">
    <location>
        <begin position="16"/>
        <end position="161"/>
    </location>
</feature>
<comment type="cofactor">
    <cofactor evidence="1 15">
        <name>Mg(2+)</name>
        <dbReference type="ChEBI" id="CHEBI:18420"/>
    </cofactor>
</comment>
<keyword evidence="6 15" id="KW-0963">Cytoplasm</keyword>
<dbReference type="RefSeq" id="WP_037977834.1">
    <property type="nucleotide sequence ID" value="NZ_CAMETI010000020.1"/>
</dbReference>
<evidence type="ECO:0000256" key="7">
    <source>
        <dbReference type="ARBA" id="ARBA00022676"/>
    </source>
</evidence>
<dbReference type="GO" id="GO:0032263">
    <property type="term" value="P:GMP salvage"/>
    <property type="evidence" value="ECO:0007669"/>
    <property type="project" value="TreeGrafter"/>
</dbReference>
<protein>
    <recommendedName>
        <fullName evidence="5 15">Hypoxanthine phosphoribosyltransferase</fullName>
        <ecNumber evidence="5 15">2.4.2.8</ecNumber>
    </recommendedName>
</protein>
<dbReference type="FunFam" id="3.40.50.2020:FF:000006">
    <property type="entry name" value="Hypoxanthine phosphoribosyltransferase"/>
    <property type="match status" value="1"/>
</dbReference>
<dbReference type="Proteomes" id="UP000027665">
    <property type="component" value="Unassembled WGS sequence"/>
</dbReference>
<keyword evidence="11 15" id="KW-0547">Nucleotide-binding</keyword>
<dbReference type="STRING" id="2754.EH55_09590"/>
<evidence type="ECO:0000256" key="15">
    <source>
        <dbReference type="RuleBase" id="RU364099"/>
    </source>
</evidence>
<evidence type="ECO:0000256" key="8">
    <source>
        <dbReference type="ARBA" id="ARBA00022679"/>
    </source>
</evidence>
<comment type="subcellular location">
    <subcellularLocation>
        <location evidence="2 15">Cytoplasm</location>
    </subcellularLocation>
</comment>
<evidence type="ECO:0000256" key="1">
    <source>
        <dbReference type="ARBA" id="ARBA00001946"/>
    </source>
</evidence>
<keyword evidence="9 15" id="KW-0479">Metal-binding</keyword>
<evidence type="ECO:0000256" key="10">
    <source>
        <dbReference type="ARBA" id="ARBA00022726"/>
    </source>
</evidence>
<dbReference type="Pfam" id="PF00156">
    <property type="entry name" value="Pribosyltran"/>
    <property type="match status" value="1"/>
</dbReference>
<comment type="caution">
    <text evidence="17">The sequence shown here is derived from an EMBL/GenBank/DDBJ whole genome shotgun (WGS) entry which is preliminary data.</text>
</comment>
<dbReference type="EC" id="2.4.2.8" evidence="5 15"/>
<keyword evidence="8 15" id="KW-0808">Transferase</keyword>
<dbReference type="AlphaFoldDB" id="A0A073IPP9"/>
<dbReference type="GO" id="GO:0004422">
    <property type="term" value="F:hypoxanthine phosphoribosyltransferase activity"/>
    <property type="evidence" value="ECO:0007669"/>
    <property type="project" value="InterPro"/>
</dbReference>
<dbReference type="GO" id="GO:0052657">
    <property type="term" value="F:guanine phosphoribosyltransferase activity"/>
    <property type="evidence" value="ECO:0007669"/>
    <property type="project" value="UniProtKB-ARBA"/>
</dbReference>
<comment type="catalytic activity">
    <reaction evidence="13">
        <text>GMP + diphosphate = guanine + 5-phospho-alpha-D-ribose 1-diphosphate</text>
        <dbReference type="Rhea" id="RHEA:25424"/>
        <dbReference type="ChEBI" id="CHEBI:16235"/>
        <dbReference type="ChEBI" id="CHEBI:33019"/>
        <dbReference type="ChEBI" id="CHEBI:58017"/>
        <dbReference type="ChEBI" id="CHEBI:58115"/>
        <dbReference type="EC" id="2.4.2.8"/>
    </reaction>
    <physiologicalReaction direction="right-to-left" evidence="13">
        <dbReference type="Rhea" id="RHEA:25426"/>
    </physiologicalReaction>
</comment>
<evidence type="ECO:0000259" key="16">
    <source>
        <dbReference type="Pfam" id="PF00156"/>
    </source>
</evidence>
<comment type="pathway">
    <text evidence="3 15">Purine metabolism; IMP biosynthesis via salvage pathway; IMP from hypoxanthine: step 1/1.</text>
</comment>
<dbReference type="Gene3D" id="3.40.50.2020">
    <property type="match status" value="1"/>
</dbReference>
<keyword evidence="7 15" id="KW-0328">Glycosyltransferase</keyword>
<dbReference type="GO" id="GO:0005829">
    <property type="term" value="C:cytosol"/>
    <property type="evidence" value="ECO:0007669"/>
    <property type="project" value="TreeGrafter"/>
</dbReference>
<dbReference type="PANTHER" id="PTHR43340:SF1">
    <property type="entry name" value="HYPOXANTHINE PHOSPHORIBOSYLTRANSFERASE"/>
    <property type="match status" value="1"/>
</dbReference>
<evidence type="ECO:0000256" key="9">
    <source>
        <dbReference type="ARBA" id="ARBA00022723"/>
    </source>
</evidence>
<dbReference type="GO" id="GO:0000287">
    <property type="term" value="F:magnesium ion binding"/>
    <property type="evidence" value="ECO:0007669"/>
    <property type="project" value="TreeGrafter"/>
</dbReference>
<dbReference type="GO" id="GO:0006178">
    <property type="term" value="P:guanine salvage"/>
    <property type="evidence" value="ECO:0007669"/>
    <property type="project" value="TreeGrafter"/>
</dbReference>
<evidence type="ECO:0000256" key="12">
    <source>
        <dbReference type="ARBA" id="ARBA00022842"/>
    </source>
</evidence>
<dbReference type="InterPro" id="IPR005904">
    <property type="entry name" value="Hxn_phspho_trans"/>
</dbReference>
<dbReference type="InterPro" id="IPR000836">
    <property type="entry name" value="PRTase_dom"/>
</dbReference>
<evidence type="ECO:0000256" key="14">
    <source>
        <dbReference type="ARBA" id="ARBA00049402"/>
    </source>
</evidence>
<evidence type="ECO:0000313" key="18">
    <source>
        <dbReference type="Proteomes" id="UP000027665"/>
    </source>
</evidence>
<dbReference type="GO" id="GO:0000166">
    <property type="term" value="F:nucleotide binding"/>
    <property type="evidence" value="ECO:0007669"/>
    <property type="project" value="UniProtKB-KW"/>
</dbReference>
<dbReference type="CDD" id="cd06223">
    <property type="entry name" value="PRTases_typeI"/>
    <property type="match status" value="1"/>
</dbReference>
<accession>A0A073IPP9</accession>
<evidence type="ECO:0000256" key="11">
    <source>
        <dbReference type="ARBA" id="ARBA00022741"/>
    </source>
</evidence>
<evidence type="ECO:0000313" key="17">
    <source>
        <dbReference type="EMBL" id="KEJ91451.1"/>
    </source>
</evidence>
<dbReference type="eggNOG" id="COG0634">
    <property type="taxonomic scope" value="Bacteria"/>
</dbReference>
<evidence type="ECO:0000256" key="2">
    <source>
        <dbReference type="ARBA" id="ARBA00004496"/>
    </source>
</evidence>
<dbReference type="GO" id="GO:0032264">
    <property type="term" value="P:IMP salvage"/>
    <property type="evidence" value="ECO:0007669"/>
    <property type="project" value="UniProtKB-UniPathway"/>
</dbReference>
<dbReference type="EMBL" id="JMKI01000047">
    <property type="protein sequence ID" value="KEJ91451.1"/>
    <property type="molecule type" value="Genomic_DNA"/>
</dbReference>
<sequence>MKYRIGRVLISEGQLREKVKELGAQIREDYKGEKVIFVCVLKGAVIFFADLLREMGPEVDAQFDFLAISSYGASTVSSGIVKIQEDLSTDIHGENVIIVEDILDTGLSLSYISKLLRERAPKSLEICVLLDKEERRTQPVNVKYTGFKIPDEFVIGYGLDYAGHFRHLPSVHIAEPAE</sequence>
<gene>
    <name evidence="17" type="ORF">EH55_09590</name>
</gene>
<dbReference type="GeneID" id="90984362"/>